<dbReference type="InterPro" id="IPR027385">
    <property type="entry name" value="Beta-barrel_OMP"/>
</dbReference>
<name>A0A9E4NGU2_9GAMM</name>
<dbReference type="Pfam" id="PF13505">
    <property type="entry name" value="OMP_b-brl"/>
    <property type="match status" value="1"/>
</dbReference>
<feature type="chain" id="PRO_5039130971" evidence="2">
    <location>
        <begin position="29"/>
        <end position="202"/>
    </location>
</feature>
<reference evidence="4" key="1">
    <citation type="journal article" date="2021" name="Proc. Natl. Acad. Sci. U.S.A.">
        <title>Global biogeography of chemosynthetic symbionts reveals both localized and globally distributed symbiont groups. .</title>
        <authorList>
            <person name="Osvatic J.T."/>
            <person name="Wilkins L.G.E."/>
            <person name="Leibrecht L."/>
            <person name="Leray M."/>
            <person name="Zauner S."/>
            <person name="Polzin J."/>
            <person name="Camacho Y."/>
            <person name="Gros O."/>
            <person name="van Gils J.A."/>
            <person name="Eisen J.A."/>
            <person name="Petersen J.M."/>
            <person name="Yuen B."/>
        </authorList>
    </citation>
    <scope>NUCLEOTIDE SEQUENCE</scope>
    <source>
        <strain evidence="4">MAGclacostrist055</strain>
    </source>
</reference>
<proteinExistence type="predicted"/>
<evidence type="ECO:0000313" key="5">
    <source>
        <dbReference type="Proteomes" id="UP000886674"/>
    </source>
</evidence>
<dbReference type="SUPFAM" id="SSF56925">
    <property type="entry name" value="OMPA-like"/>
    <property type="match status" value="1"/>
</dbReference>
<feature type="domain" description="Outer membrane protein beta-barrel" evidence="3">
    <location>
        <begin position="18"/>
        <end position="202"/>
    </location>
</feature>
<keyword evidence="1 2" id="KW-0732">Signal</keyword>
<feature type="signal peptide" evidence="2">
    <location>
        <begin position="1"/>
        <end position="28"/>
    </location>
</feature>
<organism evidence="4 5">
    <name type="scientific">Candidatus Thiodiazotropha taylori</name>
    <dbReference type="NCBI Taxonomy" id="2792791"/>
    <lineage>
        <taxon>Bacteria</taxon>
        <taxon>Pseudomonadati</taxon>
        <taxon>Pseudomonadota</taxon>
        <taxon>Gammaproteobacteria</taxon>
        <taxon>Chromatiales</taxon>
        <taxon>Sedimenticolaceae</taxon>
        <taxon>Candidatus Thiodiazotropha</taxon>
    </lineage>
</organism>
<evidence type="ECO:0000259" key="3">
    <source>
        <dbReference type="Pfam" id="PF13505"/>
    </source>
</evidence>
<dbReference type="EMBL" id="JAEPCR010000005">
    <property type="protein sequence ID" value="MCG7977029.1"/>
    <property type="molecule type" value="Genomic_DNA"/>
</dbReference>
<evidence type="ECO:0000256" key="2">
    <source>
        <dbReference type="SAM" id="SignalP"/>
    </source>
</evidence>
<evidence type="ECO:0000313" key="4">
    <source>
        <dbReference type="EMBL" id="MCG7977029.1"/>
    </source>
</evidence>
<dbReference type="Proteomes" id="UP000886674">
    <property type="component" value="Unassembled WGS sequence"/>
</dbReference>
<gene>
    <name evidence="4" type="ORF">JAY77_02630</name>
</gene>
<dbReference type="InterPro" id="IPR011250">
    <property type="entry name" value="OMP/PagP_B-barrel"/>
</dbReference>
<accession>A0A9E4NGU2</accession>
<comment type="caution">
    <text evidence="4">The sequence shown here is derived from an EMBL/GenBank/DDBJ whole genome shotgun (WGS) entry which is preliminary data.</text>
</comment>
<protein>
    <submittedName>
        <fullName evidence="4">Porin family protein</fullName>
    </submittedName>
</protein>
<evidence type="ECO:0000256" key="1">
    <source>
        <dbReference type="ARBA" id="ARBA00022729"/>
    </source>
</evidence>
<sequence length="202" mass="22045">MKKNMIISSLFGYTAGLLLLLVSGAVHSADSAHYFGFSYVSGAKDIWDWHEDNLNLDDFDHGAPIGISYRYASLFDSGIRLDAGIGPFVLVTGDVEYTDVPIQMSLGYSFLESSDVRLYARLGATIHINDGDFLKDENAVGAIGAIGLEIGHSLSASFFIEASYDSAEATFTDIVLDDNFEPVRTEEDILVNGFMMTLGVRF</sequence>
<dbReference type="AlphaFoldDB" id="A0A9E4NGU2"/>